<proteinExistence type="predicted"/>
<protein>
    <recommendedName>
        <fullName evidence="3">Lipoprotein</fullName>
    </recommendedName>
</protein>
<reference evidence="1 2" key="2">
    <citation type="journal article" date="2011" name="Stand. Genomic Sci.">
        <title>Complete genome sequence of Leadbetterella byssophila type strain (4M15).</title>
        <authorList>
            <person name="Abt B."/>
            <person name="Teshima H."/>
            <person name="Lucas S."/>
            <person name="Lapidus A."/>
            <person name="Del Rio T.G."/>
            <person name="Nolan M."/>
            <person name="Tice H."/>
            <person name="Cheng J.F."/>
            <person name="Pitluck S."/>
            <person name="Liolios K."/>
            <person name="Pagani I."/>
            <person name="Ivanova N."/>
            <person name="Mavromatis K."/>
            <person name="Pati A."/>
            <person name="Tapia R."/>
            <person name="Han C."/>
            <person name="Goodwin L."/>
            <person name="Chen A."/>
            <person name="Palaniappan K."/>
            <person name="Land M."/>
            <person name="Hauser L."/>
            <person name="Chang Y.J."/>
            <person name="Jeffries C.D."/>
            <person name="Rohde M."/>
            <person name="Goker M."/>
            <person name="Tindall B.J."/>
            <person name="Detter J.C."/>
            <person name="Woyke T."/>
            <person name="Bristow J."/>
            <person name="Eisen J.A."/>
            <person name="Markowitz V."/>
            <person name="Hugenholtz P."/>
            <person name="Klenk H.P."/>
            <person name="Kyrpides N.C."/>
        </authorList>
    </citation>
    <scope>NUCLEOTIDE SEQUENCE [LARGE SCALE GENOMIC DNA]</scope>
    <source>
        <strain evidence="2">DSM 17132 / JCM 16389 / KACC 11308 / NBRC 106382 / 4M15</strain>
    </source>
</reference>
<dbReference type="STRING" id="649349.Lbys_0874"/>
<gene>
    <name evidence="1" type="ordered locus">Lbys_0874</name>
</gene>
<evidence type="ECO:0000313" key="1">
    <source>
        <dbReference type="EMBL" id="ADQ16620.1"/>
    </source>
</evidence>
<sequence>MKNIRLILCAGLGIFFLSCNKAKENYETTQELPPLDPRAGIYMYQDKDDTIRLEIQQFGSPVIGDLIISLKEKDKNIGTFNGPLQDSLLIGEYTYTSEGTSSIREVAFKFRGNSVFMGAAPMHERGGKMVFVDRSQIQFDENMPLVRL</sequence>
<reference key="1">
    <citation type="submission" date="2010-11" db="EMBL/GenBank/DDBJ databases">
        <title>The complete genome of Leadbetterella byssophila DSM 17132.</title>
        <authorList>
            <consortium name="US DOE Joint Genome Institute (JGI-PGF)"/>
            <person name="Lucas S."/>
            <person name="Copeland A."/>
            <person name="Lapidus A."/>
            <person name="Glavina del Rio T."/>
            <person name="Dalin E."/>
            <person name="Tice H."/>
            <person name="Bruce D."/>
            <person name="Goodwin L."/>
            <person name="Pitluck S."/>
            <person name="Kyrpides N."/>
            <person name="Mavromatis K."/>
            <person name="Ivanova N."/>
            <person name="Teshima H."/>
            <person name="Brettin T."/>
            <person name="Detter J.C."/>
            <person name="Han C."/>
            <person name="Tapia R."/>
            <person name="Land M."/>
            <person name="Hauser L."/>
            <person name="Markowitz V."/>
            <person name="Cheng J.-F."/>
            <person name="Hugenholtz P."/>
            <person name="Woyke T."/>
            <person name="Wu D."/>
            <person name="Tindall B."/>
            <person name="Pomrenke H.G."/>
            <person name="Brambilla E."/>
            <person name="Klenk H.-P."/>
            <person name="Eisen J.A."/>
        </authorList>
    </citation>
    <scope>NUCLEOTIDE SEQUENCE [LARGE SCALE GENOMIC DNA]</scope>
    <source>
        <strain>DSM 17132</strain>
    </source>
</reference>
<dbReference type="PROSITE" id="PS51257">
    <property type="entry name" value="PROKAR_LIPOPROTEIN"/>
    <property type="match status" value="1"/>
</dbReference>
<dbReference type="eggNOG" id="ENOG5032YX9">
    <property type="taxonomic scope" value="Bacteria"/>
</dbReference>
<dbReference type="HOGENOM" id="CLU_126586_0_0_10"/>
<dbReference type="RefSeq" id="WP_013407671.1">
    <property type="nucleotide sequence ID" value="NC_014655.1"/>
</dbReference>
<evidence type="ECO:0000313" key="2">
    <source>
        <dbReference type="Proteomes" id="UP000007435"/>
    </source>
</evidence>
<accession>E4RR25</accession>
<dbReference type="EMBL" id="CP002305">
    <property type="protein sequence ID" value="ADQ16620.1"/>
    <property type="molecule type" value="Genomic_DNA"/>
</dbReference>
<dbReference type="KEGG" id="lby:Lbys_0874"/>
<keyword evidence="2" id="KW-1185">Reference proteome</keyword>
<dbReference type="OrthoDB" id="794403at2"/>
<dbReference type="Proteomes" id="UP000007435">
    <property type="component" value="Chromosome"/>
</dbReference>
<organism evidence="1 2">
    <name type="scientific">Leadbetterella byssophila (strain DSM 17132 / JCM 16389 / KACC 11308 / NBRC 106382 / 4M15)</name>
    <dbReference type="NCBI Taxonomy" id="649349"/>
    <lineage>
        <taxon>Bacteria</taxon>
        <taxon>Pseudomonadati</taxon>
        <taxon>Bacteroidota</taxon>
        <taxon>Cytophagia</taxon>
        <taxon>Cytophagales</taxon>
        <taxon>Leadbetterellaceae</taxon>
        <taxon>Leadbetterella</taxon>
    </lineage>
</organism>
<dbReference type="AlphaFoldDB" id="E4RR25"/>
<name>E4RR25_LEAB4</name>
<evidence type="ECO:0008006" key="3">
    <source>
        <dbReference type="Google" id="ProtNLM"/>
    </source>
</evidence>